<feature type="domain" description="DUF1659" evidence="2">
    <location>
        <begin position="41"/>
        <end position="105"/>
    </location>
</feature>
<dbReference type="InterPro" id="IPR012454">
    <property type="entry name" value="DUF1659"/>
</dbReference>
<evidence type="ECO:0000313" key="6">
    <source>
        <dbReference type="Proteomes" id="UP000190229"/>
    </source>
</evidence>
<name>A0A162TXF0_9BACL</name>
<accession>A0A162TXF0</accession>
<reference evidence="4 6" key="2">
    <citation type="submission" date="2017-02" db="EMBL/GenBank/DDBJ databases">
        <title>Draft genome of Acidibacillus ferrooxidans Huett2.</title>
        <authorList>
            <person name="Schopf S."/>
        </authorList>
    </citation>
    <scope>NUCLEOTIDE SEQUENCE [LARGE SCALE GENOMIC DNA]</scope>
    <source>
        <strain evidence="4 6">Huett2</strain>
    </source>
</reference>
<protein>
    <recommendedName>
        <fullName evidence="2">DUF1659 domain-containing protein</fullName>
    </recommendedName>
</protein>
<keyword evidence="6" id="KW-1185">Reference proteome</keyword>
<dbReference type="OrthoDB" id="2991400at2"/>
<evidence type="ECO:0000256" key="1">
    <source>
        <dbReference type="SAM" id="MobiDB-lite"/>
    </source>
</evidence>
<dbReference type="RefSeq" id="WP_067564383.1">
    <property type="nucleotide sequence ID" value="NZ_LSUQ01000020.1"/>
</dbReference>
<evidence type="ECO:0000313" key="5">
    <source>
        <dbReference type="Proteomes" id="UP000077421"/>
    </source>
</evidence>
<dbReference type="AlphaFoldDB" id="A0A162TXF0"/>
<evidence type="ECO:0000259" key="2">
    <source>
        <dbReference type="Pfam" id="PF07872"/>
    </source>
</evidence>
<evidence type="ECO:0000313" key="3">
    <source>
        <dbReference type="EMBL" id="OAG93914.1"/>
    </source>
</evidence>
<gene>
    <name evidence="3" type="ORF">AYW79_08225</name>
    <name evidence="4" type="ORF">B2M26_00710</name>
</gene>
<dbReference type="Pfam" id="PF07872">
    <property type="entry name" value="DUF1659"/>
    <property type="match status" value="1"/>
</dbReference>
<organism evidence="3 5">
    <name type="scientific">Ferroacidibacillus organovorans</name>
    <dbReference type="NCBI Taxonomy" id="1765683"/>
    <lineage>
        <taxon>Bacteria</taxon>
        <taxon>Bacillati</taxon>
        <taxon>Bacillota</taxon>
        <taxon>Bacilli</taxon>
        <taxon>Bacillales</taxon>
        <taxon>Alicyclobacillaceae</taxon>
        <taxon>Ferroacidibacillus</taxon>
    </lineage>
</organism>
<comment type="caution">
    <text evidence="3">The sequence shown here is derived from an EMBL/GenBank/DDBJ whole genome shotgun (WGS) entry which is preliminary data.</text>
</comment>
<dbReference type="STRING" id="1765683.B2M26_00710"/>
<dbReference type="Proteomes" id="UP000190229">
    <property type="component" value="Unassembled WGS sequence"/>
</dbReference>
<evidence type="ECO:0000313" key="4">
    <source>
        <dbReference type="EMBL" id="OPG17736.1"/>
    </source>
</evidence>
<proteinExistence type="predicted"/>
<dbReference type="Proteomes" id="UP000077421">
    <property type="component" value="Unassembled WGS sequence"/>
</dbReference>
<dbReference type="EMBL" id="MWPS01000001">
    <property type="protein sequence ID" value="OPG17736.1"/>
    <property type="molecule type" value="Genomic_DNA"/>
</dbReference>
<dbReference type="EMBL" id="LSUQ01000020">
    <property type="protein sequence ID" value="OAG93914.1"/>
    <property type="molecule type" value="Genomic_DNA"/>
</dbReference>
<sequence length="140" mass="14205">MPGMALSPFARILRIDKWVEGADAPDVSQSLIKGGVILATTSRHLLVSVQIGQNANGKPKLHNRTYPHVDVAAAESAIASVLQALSPLFADPIVELGHVDTVSLQGISATGTTSASVTSGTSVTGTTTAVTSTSGTTVVA</sequence>
<feature type="region of interest" description="Disordered" evidence="1">
    <location>
        <begin position="112"/>
        <end position="140"/>
    </location>
</feature>
<reference evidence="3 5" key="1">
    <citation type="submission" date="2016-02" db="EMBL/GenBank/DDBJ databases">
        <title>Draft genome sequence of Acidibacillus ferrooxidans SLC66.</title>
        <authorList>
            <person name="Oliveira G."/>
            <person name="Nancucheo I."/>
            <person name="Dall'Agnol H."/>
            <person name="Johnson B."/>
            <person name="Oliveira R."/>
            <person name="Nunes G.L."/>
            <person name="Tzotzos G."/>
            <person name="Orellana S.C."/>
            <person name="Salim A.C."/>
            <person name="Araujo F.M."/>
        </authorList>
    </citation>
    <scope>NUCLEOTIDE SEQUENCE [LARGE SCALE GENOMIC DNA]</scope>
    <source>
        <strain evidence="3 5">SLC66</strain>
    </source>
</reference>